<feature type="compositionally biased region" description="Basic and acidic residues" evidence="1">
    <location>
        <begin position="1"/>
        <end position="22"/>
    </location>
</feature>
<accession>A0ABP8AWV5</accession>
<proteinExistence type="predicted"/>
<keyword evidence="3" id="KW-1185">Reference proteome</keyword>
<evidence type="ECO:0000313" key="3">
    <source>
        <dbReference type="Proteomes" id="UP001501251"/>
    </source>
</evidence>
<comment type="caution">
    <text evidence="2">The sequence shown here is derived from an EMBL/GenBank/DDBJ whole genome shotgun (WGS) entry which is preliminary data.</text>
</comment>
<sequence>MRREVPESDVTKHPDDTLEARRTGSPAGAPADVTVAMFQDLRPGCPAVRVAWSIGPDGETR</sequence>
<name>A0ABP8AWV5_9ACTN</name>
<feature type="region of interest" description="Disordered" evidence="1">
    <location>
        <begin position="1"/>
        <end position="30"/>
    </location>
</feature>
<dbReference type="Proteomes" id="UP001501251">
    <property type="component" value="Unassembled WGS sequence"/>
</dbReference>
<organism evidence="2 3">
    <name type="scientific">Streptosporangium oxazolinicum</name>
    <dbReference type="NCBI Taxonomy" id="909287"/>
    <lineage>
        <taxon>Bacteria</taxon>
        <taxon>Bacillati</taxon>
        <taxon>Actinomycetota</taxon>
        <taxon>Actinomycetes</taxon>
        <taxon>Streptosporangiales</taxon>
        <taxon>Streptosporangiaceae</taxon>
        <taxon>Streptosporangium</taxon>
    </lineage>
</organism>
<dbReference type="EMBL" id="BAABAQ010000005">
    <property type="protein sequence ID" value="GAA4192548.1"/>
    <property type="molecule type" value="Genomic_DNA"/>
</dbReference>
<reference evidence="3" key="1">
    <citation type="journal article" date="2019" name="Int. J. Syst. Evol. Microbiol.">
        <title>The Global Catalogue of Microorganisms (GCM) 10K type strain sequencing project: providing services to taxonomists for standard genome sequencing and annotation.</title>
        <authorList>
            <consortium name="The Broad Institute Genomics Platform"/>
            <consortium name="The Broad Institute Genome Sequencing Center for Infectious Disease"/>
            <person name="Wu L."/>
            <person name="Ma J."/>
        </authorList>
    </citation>
    <scope>NUCLEOTIDE SEQUENCE [LARGE SCALE GENOMIC DNA]</scope>
    <source>
        <strain evidence="3">JCM 17388</strain>
    </source>
</reference>
<gene>
    <name evidence="2" type="ORF">GCM10022252_34110</name>
</gene>
<evidence type="ECO:0000313" key="2">
    <source>
        <dbReference type="EMBL" id="GAA4192548.1"/>
    </source>
</evidence>
<protein>
    <submittedName>
        <fullName evidence="2">Uncharacterized protein</fullName>
    </submittedName>
</protein>
<evidence type="ECO:0000256" key="1">
    <source>
        <dbReference type="SAM" id="MobiDB-lite"/>
    </source>
</evidence>